<reference evidence="3 4" key="2">
    <citation type="submission" date="2024-07" db="EMBL/GenBank/DDBJ databases">
        <authorList>
            <person name="Akdeniz Z."/>
        </authorList>
    </citation>
    <scope>NUCLEOTIDE SEQUENCE [LARGE SCALE GENOMIC DNA]</scope>
</reference>
<feature type="transmembrane region" description="Helical" evidence="1">
    <location>
        <begin position="379"/>
        <end position="402"/>
    </location>
</feature>
<reference evidence="2" key="1">
    <citation type="submission" date="2023-06" db="EMBL/GenBank/DDBJ databases">
        <authorList>
            <person name="Kurt Z."/>
        </authorList>
    </citation>
    <scope>NUCLEOTIDE SEQUENCE</scope>
</reference>
<proteinExistence type="predicted"/>
<feature type="transmembrane region" description="Helical" evidence="1">
    <location>
        <begin position="101"/>
        <end position="123"/>
    </location>
</feature>
<feature type="transmembrane region" description="Helical" evidence="1">
    <location>
        <begin position="199"/>
        <end position="216"/>
    </location>
</feature>
<accession>A0AA86QG77</accession>
<keyword evidence="1" id="KW-0812">Transmembrane</keyword>
<keyword evidence="1" id="KW-1133">Transmembrane helix</keyword>
<name>A0AA86QG77_9EUKA</name>
<organism evidence="2">
    <name type="scientific">Hexamita inflata</name>
    <dbReference type="NCBI Taxonomy" id="28002"/>
    <lineage>
        <taxon>Eukaryota</taxon>
        <taxon>Metamonada</taxon>
        <taxon>Diplomonadida</taxon>
        <taxon>Hexamitidae</taxon>
        <taxon>Hexamitinae</taxon>
        <taxon>Hexamita</taxon>
    </lineage>
</organism>
<keyword evidence="4" id="KW-1185">Reference proteome</keyword>
<sequence>MTEQNYAFKPITDYEPESTKILKRPSYKKIQIGNILLLSILYMTSQVISQYCTSNGRNILQKLGVMDYDQFYLLYDAVLCIVCILVNVLGEQSTENDLLKLSCILTLIQCQVIICLIVFEGNIFSNQNVNSTLQIIYGIITGILGGCGYTIAKLACFSYMFKCLPNNADNGIIFSIFNSFHICLQVLDKALNTFNLYNILIMCCCSILTIIIYLCYDKLLLVPSFDQIELSVQEIIKIHSKQIKYTELNQNKINKLKNWARFYVFMIFRSVNGLIILILFATCACNNYFFYQYMDIFKQTLYTNQTPYKINLYVIFIKLEQVLLNIFSSFCIGIALDFFKMQHKMQGILKILSFTTCIELIALSFMKCADFSISYVRDSFIVLVILIYGQSTMIAMMCAFILFNGNKRIIICFMFGIKYFVSFFDQILENFAKNTFASVYYVFFVLILTYISFVFVSYKTKEAENKNNSRELEHEQQ</sequence>
<evidence type="ECO:0000313" key="4">
    <source>
        <dbReference type="Proteomes" id="UP001642409"/>
    </source>
</evidence>
<gene>
    <name evidence="3" type="ORF">HINF_LOCUS19282</name>
    <name evidence="2" type="ORF">HINF_LOCUS45223</name>
</gene>
<feature type="transmembrane region" description="Helical" evidence="1">
    <location>
        <begin position="32"/>
        <end position="51"/>
    </location>
</feature>
<keyword evidence="1" id="KW-0472">Membrane</keyword>
<dbReference type="EMBL" id="CATOUU010000889">
    <property type="protein sequence ID" value="CAI9957578.1"/>
    <property type="molecule type" value="Genomic_DNA"/>
</dbReference>
<feature type="transmembrane region" description="Helical" evidence="1">
    <location>
        <begin position="409"/>
        <end position="428"/>
    </location>
</feature>
<feature type="transmembrane region" description="Helical" evidence="1">
    <location>
        <begin position="310"/>
        <end position="336"/>
    </location>
</feature>
<feature type="transmembrane region" description="Helical" evidence="1">
    <location>
        <begin position="262"/>
        <end position="290"/>
    </location>
</feature>
<feature type="transmembrane region" description="Helical" evidence="1">
    <location>
        <begin position="440"/>
        <end position="458"/>
    </location>
</feature>
<protein>
    <submittedName>
        <fullName evidence="2">Uncharacterized protein</fullName>
    </submittedName>
</protein>
<evidence type="ECO:0000313" key="2">
    <source>
        <dbReference type="EMBL" id="CAI9957578.1"/>
    </source>
</evidence>
<comment type="caution">
    <text evidence="2">The sequence shown here is derived from an EMBL/GenBank/DDBJ whole genome shotgun (WGS) entry which is preliminary data.</text>
</comment>
<evidence type="ECO:0000256" key="1">
    <source>
        <dbReference type="SAM" id="Phobius"/>
    </source>
</evidence>
<feature type="transmembrane region" description="Helical" evidence="1">
    <location>
        <begin position="135"/>
        <end position="156"/>
    </location>
</feature>
<dbReference type="Proteomes" id="UP001642409">
    <property type="component" value="Unassembled WGS sequence"/>
</dbReference>
<feature type="transmembrane region" description="Helical" evidence="1">
    <location>
        <begin position="71"/>
        <end position="89"/>
    </location>
</feature>
<dbReference type="AlphaFoldDB" id="A0AA86QG77"/>
<dbReference type="EMBL" id="CAXDID020000050">
    <property type="protein sequence ID" value="CAL6005254.1"/>
    <property type="molecule type" value="Genomic_DNA"/>
</dbReference>
<evidence type="ECO:0000313" key="3">
    <source>
        <dbReference type="EMBL" id="CAL6005254.1"/>
    </source>
</evidence>